<dbReference type="RefSeq" id="WP_307107028.1">
    <property type="nucleotide sequence ID" value="NZ_JAUTAS010000001.1"/>
</dbReference>
<comment type="caution">
    <text evidence="13">The sequence shown here is derived from an EMBL/GenBank/DDBJ whole genome shotgun (WGS) entry which is preliminary data.</text>
</comment>
<feature type="transmembrane region" description="Helical" evidence="11">
    <location>
        <begin position="87"/>
        <end position="108"/>
    </location>
</feature>
<dbReference type="InterPro" id="IPR037185">
    <property type="entry name" value="EmrE-like"/>
</dbReference>
<comment type="subcellular location">
    <subcellularLocation>
        <location evidence="1">Cell membrane</location>
        <topology evidence="1">Multi-pass membrane protein</topology>
    </subcellularLocation>
</comment>
<feature type="transmembrane region" description="Helical" evidence="11">
    <location>
        <begin position="115"/>
        <end position="134"/>
    </location>
</feature>
<keyword evidence="3" id="KW-0444">Lipid biosynthesis</keyword>
<protein>
    <submittedName>
        <fullName evidence="13">Drug/metabolite transporter (DMT)-like permease</fullName>
    </submittedName>
</protein>
<evidence type="ECO:0000256" key="5">
    <source>
        <dbReference type="ARBA" id="ARBA00022556"/>
    </source>
</evidence>
<evidence type="ECO:0000259" key="12">
    <source>
        <dbReference type="Pfam" id="PF00892"/>
    </source>
</evidence>
<evidence type="ECO:0000256" key="9">
    <source>
        <dbReference type="ARBA" id="ARBA00023098"/>
    </source>
</evidence>
<evidence type="ECO:0000256" key="1">
    <source>
        <dbReference type="ARBA" id="ARBA00004651"/>
    </source>
</evidence>
<evidence type="ECO:0000256" key="10">
    <source>
        <dbReference type="ARBA" id="ARBA00023136"/>
    </source>
</evidence>
<dbReference type="GO" id="GO:0009245">
    <property type="term" value="P:lipid A biosynthetic process"/>
    <property type="evidence" value="ECO:0007669"/>
    <property type="project" value="UniProtKB-KW"/>
</dbReference>
<evidence type="ECO:0000256" key="11">
    <source>
        <dbReference type="SAM" id="Phobius"/>
    </source>
</evidence>
<feature type="transmembrane region" description="Helical" evidence="11">
    <location>
        <begin position="30"/>
        <end position="51"/>
    </location>
</feature>
<feature type="transmembrane region" description="Helical" evidence="11">
    <location>
        <begin position="140"/>
        <end position="159"/>
    </location>
</feature>
<keyword evidence="9" id="KW-0443">Lipid metabolism</keyword>
<dbReference type="Gene3D" id="1.10.3730.20">
    <property type="match status" value="2"/>
</dbReference>
<feature type="transmembrane region" description="Helical" evidence="11">
    <location>
        <begin position="58"/>
        <end position="75"/>
    </location>
</feature>
<feature type="transmembrane region" description="Helical" evidence="11">
    <location>
        <begin position="233"/>
        <end position="250"/>
    </location>
</feature>
<evidence type="ECO:0000256" key="7">
    <source>
        <dbReference type="ARBA" id="ARBA00022985"/>
    </source>
</evidence>
<dbReference type="PANTHER" id="PTHR30561:SF9">
    <property type="entry name" value="4-AMINO-4-DEOXY-L-ARABINOSE-PHOSPHOUNDECAPRENOL FLIPPASE SUBUNIT ARNF-RELATED"/>
    <property type="match status" value="1"/>
</dbReference>
<evidence type="ECO:0000256" key="4">
    <source>
        <dbReference type="ARBA" id="ARBA00022519"/>
    </source>
</evidence>
<dbReference type="InterPro" id="IPR000620">
    <property type="entry name" value="EamA_dom"/>
</dbReference>
<dbReference type="SUPFAM" id="SSF103481">
    <property type="entry name" value="Multidrug resistance efflux transporter EmrE"/>
    <property type="match status" value="2"/>
</dbReference>
<keyword evidence="2" id="KW-1003">Cell membrane</keyword>
<accession>A0AAP5AJP2</accession>
<dbReference type="Pfam" id="PF00892">
    <property type="entry name" value="EamA"/>
    <property type="match status" value="2"/>
</dbReference>
<dbReference type="GO" id="GO:0022857">
    <property type="term" value="F:transmembrane transporter activity"/>
    <property type="evidence" value="ECO:0007669"/>
    <property type="project" value="InterPro"/>
</dbReference>
<feature type="transmembrane region" description="Helical" evidence="11">
    <location>
        <begin position="201"/>
        <end position="221"/>
    </location>
</feature>
<evidence type="ECO:0000313" key="14">
    <source>
        <dbReference type="Proteomes" id="UP001226084"/>
    </source>
</evidence>
<keyword evidence="7" id="KW-0448">Lipopolysaccharide biosynthesis</keyword>
<dbReference type="Proteomes" id="UP001226084">
    <property type="component" value="Unassembled WGS sequence"/>
</dbReference>
<dbReference type="AlphaFoldDB" id="A0AAP5AJP2"/>
<evidence type="ECO:0000256" key="3">
    <source>
        <dbReference type="ARBA" id="ARBA00022516"/>
    </source>
</evidence>
<keyword evidence="6 11" id="KW-0812">Transmembrane</keyword>
<keyword evidence="8 11" id="KW-1133">Transmembrane helix</keyword>
<dbReference type="GO" id="GO:0005886">
    <property type="term" value="C:plasma membrane"/>
    <property type="evidence" value="ECO:0007669"/>
    <property type="project" value="UniProtKB-SubCell"/>
</dbReference>
<dbReference type="GO" id="GO:0009103">
    <property type="term" value="P:lipopolysaccharide biosynthetic process"/>
    <property type="evidence" value="ECO:0007669"/>
    <property type="project" value="UniProtKB-KW"/>
</dbReference>
<dbReference type="EMBL" id="JAUTAS010000001">
    <property type="protein sequence ID" value="MDQ1108748.1"/>
    <property type="molecule type" value="Genomic_DNA"/>
</dbReference>
<keyword evidence="10 11" id="KW-0472">Membrane</keyword>
<proteinExistence type="predicted"/>
<reference evidence="13" key="1">
    <citation type="submission" date="2023-07" db="EMBL/GenBank/DDBJ databases">
        <title>Functional and genomic diversity of the sorghum phyllosphere microbiome.</title>
        <authorList>
            <person name="Shade A."/>
        </authorList>
    </citation>
    <scope>NUCLEOTIDE SEQUENCE</scope>
    <source>
        <strain evidence="13">SORGH_AS_0457</strain>
    </source>
</reference>
<evidence type="ECO:0000313" key="13">
    <source>
        <dbReference type="EMBL" id="MDQ1108748.1"/>
    </source>
</evidence>
<feature type="transmembrane region" description="Helical" evidence="11">
    <location>
        <begin position="166"/>
        <end position="186"/>
    </location>
</feature>
<evidence type="ECO:0000256" key="6">
    <source>
        <dbReference type="ARBA" id="ARBA00022692"/>
    </source>
</evidence>
<evidence type="ECO:0000256" key="2">
    <source>
        <dbReference type="ARBA" id="ARBA00022475"/>
    </source>
</evidence>
<keyword evidence="4" id="KW-0997">Cell inner membrane</keyword>
<keyword evidence="5" id="KW-0441">Lipid A biosynthesis</keyword>
<dbReference type="PANTHER" id="PTHR30561">
    <property type="entry name" value="SMR FAMILY PROTON-DEPENDENT DRUG EFFLUX TRANSPORTER SUGE"/>
    <property type="match status" value="1"/>
</dbReference>
<feature type="domain" description="EamA" evidence="12">
    <location>
        <begin position="143"/>
        <end position="271"/>
    </location>
</feature>
<sequence length="275" mass="29207">MSPFLFCVVLLAGLLHASWNAIVKRGSDTLFTTILVTGSAALIAAMCLPFVTAPGPRSWPWLAASTVLQAGYYLLVARTYRVTDMSAAYPLMRGCAPILVALVGGVVLGERLPGLAWAGIGLICFGILCMSHGIVRRQMWLPLLNAGVIATYTLVDALGARQSGSALGYTLWLFLLSGLPLPVWALATRAPQLFAYARSNWGYGLVGGVGTLTSYGVVLWVMTQAPVAMVSALRETSILFGVLISALVLRERVTRQRWVAAGLIVAGAVVLRVCG</sequence>
<feature type="domain" description="EamA" evidence="12">
    <location>
        <begin position="7"/>
        <end position="131"/>
    </location>
</feature>
<evidence type="ECO:0000256" key="8">
    <source>
        <dbReference type="ARBA" id="ARBA00022989"/>
    </source>
</evidence>
<gene>
    <name evidence="13" type="ORF">QE424_001907</name>
</gene>
<name>A0AAP5AJP2_9GAMM</name>
<dbReference type="InterPro" id="IPR000390">
    <property type="entry name" value="Small_drug/metabolite_transptr"/>
</dbReference>
<organism evidence="13 14">
    <name type="scientific">Stenotrophomonas rhizophila</name>
    <dbReference type="NCBI Taxonomy" id="216778"/>
    <lineage>
        <taxon>Bacteria</taxon>
        <taxon>Pseudomonadati</taxon>
        <taxon>Pseudomonadota</taxon>
        <taxon>Gammaproteobacteria</taxon>
        <taxon>Lysobacterales</taxon>
        <taxon>Lysobacteraceae</taxon>
        <taxon>Stenotrophomonas</taxon>
    </lineage>
</organism>